<proteinExistence type="predicted"/>
<dbReference type="AlphaFoldDB" id="A0A8J4RGS8"/>
<dbReference type="Proteomes" id="UP000737018">
    <property type="component" value="Unassembled WGS sequence"/>
</dbReference>
<reference evidence="2" key="1">
    <citation type="submission" date="2020-03" db="EMBL/GenBank/DDBJ databases">
        <title>Castanea mollissima Vanexum genome sequencing.</title>
        <authorList>
            <person name="Staton M."/>
        </authorList>
    </citation>
    <scope>NUCLEOTIDE SEQUENCE</scope>
    <source>
        <tissue evidence="2">Leaf</tissue>
    </source>
</reference>
<keyword evidence="3" id="KW-1185">Reference proteome</keyword>
<evidence type="ECO:0000313" key="2">
    <source>
        <dbReference type="EMBL" id="KAF3963826.1"/>
    </source>
</evidence>
<feature type="compositionally biased region" description="Basic and acidic residues" evidence="1">
    <location>
        <begin position="1"/>
        <end position="15"/>
    </location>
</feature>
<accession>A0A8J4RGS8</accession>
<protein>
    <submittedName>
        <fullName evidence="2">Uncharacterized protein</fullName>
    </submittedName>
</protein>
<comment type="caution">
    <text evidence="2">The sequence shown here is derived from an EMBL/GenBank/DDBJ whole genome shotgun (WGS) entry which is preliminary data.</text>
</comment>
<sequence>MEVSVRSEERSESVKEGQTLGESSIASTPSDGKEVGYVKEVVARISRAHLKQIESAEGMMEEDSSPNLAQRQTHMLEDDPGGYLVPGDEMQAD</sequence>
<evidence type="ECO:0000256" key="1">
    <source>
        <dbReference type="SAM" id="MobiDB-lite"/>
    </source>
</evidence>
<organism evidence="2 3">
    <name type="scientific">Castanea mollissima</name>
    <name type="common">Chinese chestnut</name>
    <dbReference type="NCBI Taxonomy" id="60419"/>
    <lineage>
        <taxon>Eukaryota</taxon>
        <taxon>Viridiplantae</taxon>
        <taxon>Streptophyta</taxon>
        <taxon>Embryophyta</taxon>
        <taxon>Tracheophyta</taxon>
        <taxon>Spermatophyta</taxon>
        <taxon>Magnoliopsida</taxon>
        <taxon>eudicotyledons</taxon>
        <taxon>Gunneridae</taxon>
        <taxon>Pentapetalae</taxon>
        <taxon>rosids</taxon>
        <taxon>fabids</taxon>
        <taxon>Fagales</taxon>
        <taxon>Fagaceae</taxon>
        <taxon>Castanea</taxon>
    </lineage>
</organism>
<feature type="region of interest" description="Disordered" evidence="1">
    <location>
        <begin position="1"/>
        <end position="35"/>
    </location>
</feature>
<dbReference type="EMBL" id="JRKL02001469">
    <property type="protein sequence ID" value="KAF3963826.1"/>
    <property type="molecule type" value="Genomic_DNA"/>
</dbReference>
<name>A0A8J4RGS8_9ROSI</name>
<feature type="compositionally biased region" description="Polar residues" evidence="1">
    <location>
        <begin position="20"/>
        <end position="30"/>
    </location>
</feature>
<gene>
    <name evidence="2" type="ORF">CMV_011826</name>
</gene>
<feature type="region of interest" description="Disordered" evidence="1">
    <location>
        <begin position="57"/>
        <end position="93"/>
    </location>
</feature>
<evidence type="ECO:0000313" key="3">
    <source>
        <dbReference type="Proteomes" id="UP000737018"/>
    </source>
</evidence>